<dbReference type="PANTHER" id="PTHR15710:SF77">
    <property type="entry name" value="RING-H2 FINGER PROTEIN ATL21B"/>
    <property type="match status" value="1"/>
</dbReference>
<dbReference type="GO" id="GO:0061630">
    <property type="term" value="F:ubiquitin protein ligase activity"/>
    <property type="evidence" value="ECO:0007669"/>
    <property type="project" value="TreeGrafter"/>
</dbReference>
<dbReference type="InterPro" id="IPR013083">
    <property type="entry name" value="Znf_RING/FYVE/PHD"/>
</dbReference>
<comment type="caution">
    <text evidence="6">The sequence shown here is derived from an EMBL/GenBank/DDBJ whole genome shotgun (WGS) entry which is preliminary data.</text>
</comment>
<dbReference type="PANTHER" id="PTHR15710">
    <property type="entry name" value="E3 UBIQUITIN-PROTEIN LIGASE PRAJA"/>
    <property type="match status" value="1"/>
</dbReference>
<evidence type="ECO:0000256" key="4">
    <source>
        <dbReference type="PROSITE-ProRule" id="PRU00175"/>
    </source>
</evidence>
<sequence length="222" mass="25457">MSESQISTSDQTTMPFMVQCRDVHLKIRRSPFAYDVQLVDSRLLASMEVLIPFDSLLSYETLKPRVLSVLLRLDPINSDLMLLNLIEKIVPKVCDTFIANQMKRVRTLGFIVDIEFQTVEECEEDEDTAMREIIEATMEEGPVMVRASKESVEKLLNTRKFEEKEICGEACTICLEEFPIGLEVKVMPCAHVFHGDCIITWLQQSHYCPLCRFSMPIDADLI</sequence>
<dbReference type="InterPro" id="IPR001841">
    <property type="entry name" value="Znf_RING"/>
</dbReference>
<dbReference type="GO" id="GO:0016567">
    <property type="term" value="P:protein ubiquitination"/>
    <property type="evidence" value="ECO:0007669"/>
    <property type="project" value="TreeGrafter"/>
</dbReference>
<name>A0A9Q0HCG9_9MAGN</name>
<dbReference type="Proteomes" id="UP001141806">
    <property type="component" value="Unassembled WGS sequence"/>
</dbReference>
<keyword evidence="3" id="KW-0862">Zinc</keyword>
<protein>
    <recommendedName>
        <fullName evidence="5">RING-type domain-containing protein</fullName>
    </recommendedName>
</protein>
<evidence type="ECO:0000313" key="6">
    <source>
        <dbReference type="EMBL" id="KAJ4963877.1"/>
    </source>
</evidence>
<dbReference type="OrthoDB" id="4348522at2759"/>
<dbReference type="PROSITE" id="PS50089">
    <property type="entry name" value="ZF_RING_2"/>
    <property type="match status" value="1"/>
</dbReference>
<evidence type="ECO:0000259" key="5">
    <source>
        <dbReference type="PROSITE" id="PS50089"/>
    </source>
</evidence>
<gene>
    <name evidence="6" type="ORF">NE237_023816</name>
</gene>
<dbReference type="Gene3D" id="3.30.40.10">
    <property type="entry name" value="Zinc/RING finger domain, C3HC4 (zinc finger)"/>
    <property type="match status" value="1"/>
</dbReference>
<dbReference type="GO" id="GO:0008270">
    <property type="term" value="F:zinc ion binding"/>
    <property type="evidence" value="ECO:0007669"/>
    <property type="project" value="UniProtKB-KW"/>
</dbReference>
<proteinExistence type="predicted"/>
<dbReference type="EMBL" id="JAMYWD010000008">
    <property type="protein sequence ID" value="KAJ4963877.1"/>
    <property type="molecule type" value="Genomic_DNA"/>
</dbReference>
<dbReference type="SUPFAM" id="SSF57850">
    <property type="entry name" value="RING/U-box"/>
    <property type="match status" value="1"/>
</dbReference>
<evidence type="ECO:0000313" key="7">
    <source>
        <dbReference type="Proteomes" id="UP001141806"/>
    </source>
</evidence>
<dbReference type="GO" id="GO:0005737">
    <property type="term" value="C:cytoplasm"/>
    <property type="evidence" value="ECO:0007669"/>
    <property type="project" value="TreeGrafter"/>
</dbReference>
<organism evidence="6 7">
    <name type="scientific">Protea cynaroides</name>
    <dbReference type="NCBI Taxonomy" id="273540"/>
    <lineage>
        <taxon>Eukaryota</taxon>
        <taxon>Viridiplantae</taxon>
        <taxon>Streptophyta</taxon>
        <taxon>Embryophyta</taxon>
        <taxon>Tracheophyta</taxon>
        <taxon>Spermatophyta</taxon>
        <taxon>Magnoliopsida</taxon>
        <taxon>Proteales</taxon>
        <taxon>Proteaceae</taxon>
        <taxon>Protea</taxon>
    </lineage>
</organism>
<accession>A0A9Q0HCG9</accession>
<dbReference type="Pfam" id="PF13639">
    <property type="entry name" value="zf-RING_2"/>
    <property type="match status" value="1"/>
</dbReference>
<evidence type="ECO:0000256" key="2">
    <source>
        <dbReference type="ARBA" id="ARBA00022771"/>
    </source>
</evidence>
<evidence type="ECO:0000256" key="3">
    <source>
        <dbReference type="ARBA" id="ARBA00022833"/>
    </source>
</evidence>
<keyword evidence="1" id="KW-0479">Metal-binding</keyword>
<keyword evidence="7" id="KW-1185">Reference proteome</keyword>
<evidence type="ECO:0000256" key="1">
    <source>
        <dbReference type="ARBA" id="ARBA00022723"/>
    </source>
</evidence>
<keyword evidence="2 4" id="KW-0863">Zinc-finger</keyword>
<dbReference type="CDD" id="cd16454">
    <property type="entry name" value="RING-H2_PA-TM-RING"/>
    <property type="match status" value="1"/>
</dbReference>
<reference evidence="6" key="1">
    <citation type="journal article" date="2023" name="Plant J.">
        <title>The genome of the king protea, Protea cynaroides.</title>
        <authorList>
            <person name="Chang J."/>
            <person name="Duong T.A."/>
            <person name="Schoeman C."/>
            <person name="Ma X."/>
            <person name="Roodt D."/>
            <person name="Barker N."/>
            <person name="Li Z."/>
            <person name="Van de Peer Y."/>
            <person name="Mizrachi E."/>
        </authorList>
    </citation>
    <scope>NUCLEOTIDE SEQUENCE</scope>
    <source>
        <tissue evidence="6">Young leaves</tissue>
    </source>
</reference>
<feature type="domain" description="RING-type" evidence="5">
    <location>
        <begin position="171"/>
        <end position="212"/>
    </location>
</feature>
<dbReference type="AlphaFoldDB" id="A0A9Q0HCG9"/>
<dbReference type="SMART" id="SM00184">
    <property type="entry name" value="RING"/>
    <property type="match status" value="1"/>
</dbReference>